<accession>A0A521F8Y4</accession>
<organism evidence="1 2">
    <name type="scientific">Fodinibius sediminis</name>
    <dbReference type="NCBI Taxonomy" id="1214077"/>
    <lineage>
        <taxon>Bacteria</taxon>
        <taxon>Pseudomonadati</taxon>
        <taxon>Balneolota</taxon>
        <taxon>Balneolia</taxon>
        <taxon>Balneolales</taxon>
        <taxon>Balneolaceae</taxon>
        <taxon>Fodinibius</taxon>
    </lineage>
</organism>
<evidence type="ECO:0000313" key="1">
    <source>
        <dbReference type="EMBL" id="SMO92504.1"/>
    </source>
</evidence>
<dbReference type="OrthoDB" id="9846232at2"/>
<dbReference type="Proteomes" id="UP000317593">
    <property type="component" value="Unassembled WGS sequence"/>
</dbReference>
<keyword evidence="2" id="KW-1185">Reference proteome</keyword>
<proteinExistence type="predicted"/>
<dbReference type="RefSeq" id="WP_142715998.1">
    <property type="nucleotide sequence ID" value="NZ_FXTH01000026.1"/>
</dbReference>
<name>A0A521F8Y4_9BACT</name>
<reference evidence="1 2" key="1">
    <citation type="submission" date="2017-05" db="EMBL/GenBank/DDBJ databases">
        <authorList>
            <person name="Varghese N."/>
            <person name="Submissions S."/>
        </authorList>
    </citation>
    <scope>NUCLEOTIDE SEQUENCE [LARGE SCALE GENOMIC DNA]</scope>
    <source>
        <strain evidence="1 2">DSM 21194</strain>
    </source>
</reference>
<protein>
    <submittedName>
        <fullName evidence="1">Uncharacterized protein</fullName>
    </submittedName>
</protein>
<sequence>MLQTELLNKLIEDSYEFARNQLLTPSNLGLLKSGSKKLLVGYLEQINLNELVNISTRDEYDDWFDNTLLPIHMDLFNIYQKSLNVTQDNPYTYSARILTQYIKTLCFRTWLYDDYEIYLDILHPMLTNNFLESFPELQIKKVKEISGRSEYYNVIEFYRDMIEQDKNDKNEALIGLEMCKDF</sequence>
<dbReference type="AlphaFoldDB" id="A0A521F8Y4"/>
<evidence type="ECO:0000313" key="2">
    <source>
        <dbReference type="Proteomes" id="UP000317593"/>
    </source>
</evidence>
<gene>
    <name evidence="1" type="ORF">SAMN06265218_12610</name>
</gene>
<dbReference type="EMBL" id="FXTH01000026">
    <property type="protein sequence ID" value="SMO92504.1"/>
    <property type="molecule type" value="Genomic_DNA"/>
</dbReference>